<evidence type="ECO:0000256" key="6">
    <source>
        <dbReference type="ARBA" id="ARBA00022679"/>
    </source>
</evidence>
<comment type="similarity">
    <text evidence="3 13">Belongs to the PIGG/PIGN/PIGO family. PIGG subfamily.</text>
</comment>
<dbReference type="Pfam" id="PF01663">
    <property type="entry name" value="Phosphodiest"/>
    <property type="match status" value="1"/>
</dbReference>
<dbReference type="EMBL" id="MU853335">
    <property type="protein sequence ID" value="KAK4115159.1"/>
    <property type="molecule type" value="Genomic_DNA"/>
</dbReference>
<keyword evidence="8 13" id="KW-0256">Endoplasmic reticulum</keyword>
<evidence type="ECO:0000256" key="8">
    <source>
        <dbReference type="ARBA" id="ARBA00022824"/>
    </source>
</evidence>
<evidence type="ECO:0000256" key="13">
    <source>
        <dbReference type="RuleBase" id="RU367106"/>
    </source>
</evidence>
<dbReference type="Pfam" id="PF19316">
    <property type="entry name" value="PIGO_PIGG"/>
    <property type="match status" value="1"/>
</dbReference>
<dbReference type="CDD" id="cd16024">
    <property type="entry name" value="GPI_EPT_2"/>
    <property type="match status" value="1"/>
</dbReference>
<dbReference type="InterPro" id="IPR037674">
    <property type="entry name" value="PIG-G_N"/>
</dbReference>
<evidence type="ECO:0000256" key="11">
    <source>
        <dbReference type="ARBA" id="ARBA00023180"/>
    </source>
</evidence>
<organism evidence="15 16">
    <name type="scientific">Canariomyces notabilis</name>
    <dbReference type="NCBI Taxonomy" id="2074819"/>
    <lineage>
        <taxon>Eukaryota</taxon>
        <taxon>Fungi</taxon>
        <taxon>Dikarya</taxon>
        <taxon>Ascomycota</taxon>
        <taxon>Pezizomycotina</taxon>
        <taxon>Sordariomycetes</taxon>
        <taxon>Sordariomycetidae</taxon>
        <taxon>Sordariales</taxon>
        <taxon>Chaetomiaceae</taxon>
        <taxon>Canariomyces</taxon>
    </lineage>
</organism>
<dbReference type="InterPro" id="IPR045687">
    <property type="entry name" value="PIGG/GPI7_C"/>
</dbReference>
<evidence type="ECO:0000256" key="10">
    <source>
        <dbReference type="ARBA" id="ARBA00023136"/>
    </source>
</evidence>
<comment type="pathway">
    <text evidence="2 13">Glycolipid biosynthesis; glycosylphosphatidylinositol-anchor biosynthesis.</text>
</comment>
<feature type="transmembrane region" description="Helical" evidence="13">
    <location>
        <begin position="504"/>
        <end position="521"/>
    </location>
</feature>
<name>A0AAN6TIR2_9PEZI</name>
<keyword evidence="9 13" id="KW-1133">Transmembrane helix</keyword>
<sequence>MTPRRSRNGIPSSALLIAANILIPAAILIFATGFFPYKPLLPGLANYESVTGYGDPPPAPFDKLIFMVIDALRSDFVYTAASGFEYTQSLVRDGAALPFTAHATSPTVTMPRLKAITTGSIPSFLDVVLNLDEGDESSSLASQDTWLAQMRAKQTGKLIMYGDDTWLKLFPGTFDRADGTTSFFVSDFTEVDNNVTRHISEELKSNDWNTMVLHYLGLDHIGHKGGPRSPHMIVKQREMDNIVQQIYSAIETEEHLRSTLFVVCGDHGMNDAGNHGASSAGETSAALVFMSPKLRDLRKNLSSPVPEDESFQYYSTVEQSDLAPTLAALLGFPVPKNNLGALIPDFLPFWSNEKDQVQLLMRNARQILDIVVATFGQQILEPNSNVEAVKDSNADYLELARGWQALADRYSKTVDDGNYSQLIPSITQWLHKAQGLISGMASNYDMSRLFLGQATAVAAVVAAFTAVYYSINDKAVAFVPLGGIILLYGIMMFASSYVEEEHHFWYWAATAWFSYLGLSVFKRGNTSATLSIVMLLAIRIVRSWNQTGQKFAGEPDMVKIYLHPNPVLLWCLAGATYFWVHQNLIFGLSALPIWFRFTVATGLVLAAFTFKVAFTLEDAPELVTDFARQLLLLTFTQTADLVSRARAVFIGVGLGMGGVVAFMLARQRISWVQSGTSTILTLLTLLLITQSRATNIPLFLLLNLQFRILLSQIESLTPLEVAISTLLLQHASFFAFGGSNAVSSVDLSSAYNGIGTYDPFTVGILTFTGNWAGSIWWAVAGVILLQSQRGHGREPGLWKGHVAVLTLFVAGSVAAVMAACTALRTHLFIWTVFSPKYLYCVAWSLGQHLLVNVGIGGLVYGLGVWERQRK</sequence>
<evidence type="ECO:0000259" key="14">
    <source>
        <dbReference type="Pfam" id="PF19316"/>
    </source>
</evidence>
<dbReference type="GeneID" id="89942530"/>
<dbReference type="InterPro" id="IPR002591">
    <property type="entry name" value="Phosphodiest/P_Trfase"/>
</dbReference>
<dbReference type="GO" id="GO:0006506">
    <property type="term" value="P:GPI anchor biosynthetic process"/>
    <property type="evidence" value="ECO:0007669"/>
    <property type="project" value="UniProtKB-KW"/>
</dbReference>
<keyword evidence="5 13" id="KW-0337">GPI-anchor biosynthesis</keyword>
<dbReference type="AlphaFoldDB" id="A0AAN6TIR2"/>
<dbReference type="SUPFAM" id="SSF53649">
    <property type="entry name" value="Alkaline phosphatase-like"/>
    <property type="match status" value="1"/>
</dbReference>
<dbReference type="PANTHER" id="PTHR23072">
    <property type="entry name" value="PHOSPHATIDYLINOSITOL GLYCAN-RELATED"/>
    <property type="match status" value="1"/>
</dbReference>
<evidence type="ECO:0000256" key="2">
    <source>
        <dbReference type="ARBA" id="ARBA00004687"/>
    </source>
</evidence>
<protein>
    <recommendedName>
        <fullName evidence="4 13">GPI ethanolamine phosphate transferase 2</fullName>
    </recommendedName>
</protein>
<evidence type="ECO:0000256" key="7">
    <source>
        <dbReference type="ARBA" id="ARBA00022692"/>
    </source>
</evidence>
<feature type="transmembrane region" description="Helical" evidence="13">
    <location>
        <begin position="645"/>
        <end position="664"/>
    </location>
</feature>
<feature type="transmembrane region" description="Helical" evidence="13">
    <location>
        <begin position="567"/>
        <end position="586"/>
    </location>
</feature>
<comment type="function">
    <text evidence="12 13">Ethanolamine phosphate transferase involved in glycosylphosphatidylinositol-anchor biosynthesis. Transfers ethanolamine phosphate to the GPI second mannose.</text>
</comment>
<reference evidence="15" key="1">
    <citation type="journal article" date="2023" name="Mol. Phylogenet. Evol.">
        <title>Genome-scale phylogeny and comparative genomics of the fungal order Sordariales.</title>
        <authorList>
            <person name="Hensen N."/>
            <person name="Bonometti L."/>
            <person name="Westerberg I."/>
            <person name="Brannstrom I.O."/>
            <person name="Guillou S."/>
            <person name="Cros-Aarteil S."/>
            <person name="Calhoun S."/>
            <person name="Haridas S."/>
            <person name="Kuo A."/>
            <person name="Mondo S."/>
            <person name="Pangilinan J."/>
            <person name="Riley R."/>
            <person name="LaButti K."/>
            <person name="Andreopoulos B."/>
            <person name="Lipzen A."/>
            <person name="Chen C."/>
            <person name="Yan M."/>
            <person name="Daum C."/>
            <person name="Ng V."/>
            <person name="Clum A."/>
            <person name="Steindorff A."/>
            <person name="Ohm R.A."/>
            <person name="Martin F."/>
            <person name="Silar P."/>
            <person name="Natvig D.O."/>
            <person name="Lalanne C."/>
            <person name="Gautier V."/>
            <person name="Ament-Velasquez S.L."/>
            <person name="Kruys A."/>
            <person name="Hutchinson M.I."/>
            <person name="Powell A.J."/>
            <person name="Barry K."/>
            <person name="Miller A.N."/>
            <person name="Grigoriev I.V."/>
            <person name="Debuchy R."/>
            <person name="Gladieux P."/>
            <person name="Hiltunen Thoren M."/>
            <person name="Johannesson H."/>
        </authorList>
    </citation>
    <scope>NUCLEOTIDE SEQUENCE</scope>
    <source>
        <strain evidence="15">CBS 508.74</strain>
    </source>
</reference>
<gene>
    <name evidence="15" type="ORF">N656DRAFT_819287</name>
</gene>
<accession>A0AAN6TIR2</accession>
<evidence type="ECO:0000256" key="1">
    <source>
        <dbReference type="ARBA" id="ARBA00004477"/>
    </source>
</evidence>
<keyword evidence="6 13" id="KW-0808">Transferase</keyword>
<evidence type="ECO:0000256" key="9">
    <source>
        <dbReference type="ARBA" id="ARBA00022989"/>
    </source>
</evidence>
<keyword evidence="11" id="KW-0325">Glycoprotein</keyword>
<feature type="domain" description="GPI ethanolamine phosphate transferase 2 C-terminal" evidence="14">
    <location>
        <begin position="441"/>
        <end position="863"/>
    </location>
</feature>
<dbReference type="GO" id="GO:0051267">
    <property type="term" value="F:CP2 mannose-ethanolamine phosphotransferase activity"/>
    <property type="evidence" value="ECO:0007669"/>
    <property type="project" value="TreeGrafter"/>
</dbReference>
<dbReference type="FunFam" id="3.40.720.10:FF:000045">
    <property type="entry name" value="GPI ethanolamine phosphate transferase 2"/>
    <property type="match status" value="1"/>
</dbReference>
<dbReference type="InterPro" id="IPR017850">
    <property type="entry name" value="Alkaline_phosphatase_core_sf"/>
</dbReference>
<dbReference type="RefSeq" id="XP_064672729.1">
    <property type="nucleotide sequence ID" value="XM_064818404.1"/>
</dbReference>
<evidence type="ECO:0000256" key="5">
    <source>
        <dbReference type="ARBA" id="ARBA00022502"/>
    </source>
</evidence>
<keyword evidence="7 13" id="KW-0812">Transmembrane</keyword>
<feature type="transmembrane region" description="Helical" evidence="13">
    <location>
        <begin position="593"/>
        <end position="614"/>
    </location>
</feature>
<dbReference type="InterPro" id="IPR039527">
    <property type="entry name" value="PIGG/GPI7"/>
</dbReference>
<keyword evidence="10 13" id="KW-0472">Membrane</keyword>
<dbReference type="Gene3D" id="3.40.720.10">
    <property type="entry name" value="Alkaline Phosphatase, subunit A"/>
    <property type="match status" value="1"/>
</dbReference>
<evidence type="ECO:0000256" key="3">
    <source>
        <dbReference type="ARBA" id="ARBA00005315"/>
    </source>
</evidence>
<feature type="transmembrane region" description="Helical" evidence="13">
    <location>
        <begin position="528"/>
        <end position="547"/>
    </location>
</feature>
<evidence type="ECO:0000313" key="15">
    <source>
        <dbReference type="EMBL" id="KAK4115159.1"/>
    </source>
</evidence>
<feature type="transmembrane region" description="Helical" evidence="13">
    <location>
        <begin position="671"/>
        <end position="688"/>
    </location>
</feature>
<keyword evidence="16" id="KW-1185">Reference proteome</keyword>
<feature type="transmembrane region" description="Helical" evidence="13">
    <location>
        <begin position="450"/>
        <end position="469"/>
    </location>
</feature>
<evidence type="ECO:0000256" key="4">
    <source>
        <dbReference type="ARBA" id="ARBA00020830"/>
    </source>
</evidence>
<feature type="transmembrane region" description="Helical" evidence="13">
    <location>
        <begin position="762"/>
        <end position="785"/>
    </location>
</feature>
<comment type="caution">
    <text evidence="15">The sequence shown here is derived from an EMBL/GenBank/DDBJ whole genome shotgun (WGS) entry which is preliminary data.</text>
</comment>
<dbReference type="Proteomes" id="UP001302812">
    <property type="component" value="Unassembled WGS sequence"/>
</dbReference>
<feature type="transmembrane region" description="Helical" evidence="13">
    <location>
        <begin position="805"/>
        <end position="833"/>
    </location>
</feature>
<feature type="transmembrane region" description="Helical" evidence="13">
    <location>
        <begin position="12"/>
        <end position="37"/>
    </location>
</feature>
<proteinExistence type="inferred from homology"/>
<feature type="transmembrane region" description="Helical" evidence="13">
    <location>
        <begin position="845"/>
        <end position="865"/>
    </location>
</feature>
<dbReference type="PANTHER" id="PTHR23072:SF0">
    <property type="entry name" value="GPI ETHANOLAMINE PHOSPHATE TRANSFERASE 2"/>
    <property type="match status" value="1"/>
</dbReference>
<dbReference type="GO" id="GO:0005789">
    <property type="term" value="C:endoplasmic reticulum membrane"/>
    <property type="evidence" value="ECO:0007669"/>
    <property type="project" value="UniProtKB-SubCell"/>
</dbReference>
<evidence type="ECO:0000256" key="12">
    <source>
        <dbReference type="ARBA" id="ARBA00056729"/>
    </source>
</evidence>
<evidence type="ECO:0000313" key="16">
    <source>
        <dbReference type="Proteomes" id="UP001302812"/>
    </source>
</evidence>
<comment type="subcellular location">
    <subcellularLocation>
        <location evidence="1 13">Endoplasmic reticulum membrane</location>
        <topology evidence="1 13">Multi-pass membrane protein</topology>
    </subcellularLocation>
</comment>
<reference evidence="15" key="2">
    <citation type="submission" date="2023-05" db="EMBL/GenBank/DDBJ databases">
        <authorList>
            <consortium name="Lawrence Berkeley National Laboratory"/>
            <person name="Steindorff A."/>
            <person name="Hensen N."/>
            <person name="Bonometti L."/>
            <person name="Westerberg I."/>
            <person name="Brannstrom I.O."/>
            <person name="Guillou S."/>
            <person name="Cros-Aarteil S."/>
            <person name="Calhoun S."/>
            <person name="Haridas S."/>
            <person name="Kuo A."/>
            <person name="Mondo S."/>
            <person name="Pangilinan J."/>
            <person name="Riley R."/>
            <person name="Labutti K."/>
            <person name="Andreopoulos B."/>
            <person name="Lipzen A."/>
            <person name="Chen C."/>
            <person name="Yanf M."/>
            <person name="Daum C."/>
            <person name="Ng V."/>
            <person name="Clum A."/>
            <person name="Ohm R."/>
            <person name="Martin F."/>
            <person name="Silar P."/>
            <person name="Natvig D."/>
            <person name="Lalanne C."/>
            <person name="Gautier V."/>
            <person name="Ament-Velasquez S.L."/>
            <person name="Kruys A."/>
            <person name="Hutchinson M.I."/>
            <person name="Powell A.J."/>
            <person name="Barry K."/>
            <person name="Miller A.N."/>
            <person name="Grigoriev I.V."/>
            <person name="Debuchy R."/>
            <person name="Gladieux P."/>
            <person name="Thoren M.H."/>
            <person name="Johannesson H."/>
        </authorList>
    </citation>
    <scope>NUCLEOTIDE SEQUENCE</scope>
    <source>
        <strain evidence="15">CBS 508.74</strain>
    </source>
</reference>
<feature type="transmembrane region" description="Helical" evidence="13">
    <location>
        <begin position="476"/>
        <end position="498"/>
    </location>
</feature>